<dbReference type="GO" id="GO:0004722">
    <property type="term" value="F:protein serine/threonine phosphatase activity"/>
    <property type="evidence" value="ECO:0007669"/>
    <property type="project" value="UniProtKB-EC"/>
</dbReference>
<keyword evidence="7 10" id="KW-0904">Protein phosphatase</keyword>
<sequence>MGAFLDKPQTEKQSSNGAGNGLRFAVSTMQGWRVDMEDAHVTLPCLSGIMKAWSFFAVFDGHAGPRASKYCASHLLTQIISVPPFSSSRSRQELRSGELSSEAVVRGIQRGFLQVDADLREALTDGGKSSTWMDHSGTTAVTLLVSPRHLYFVNCGDSRAVLYRDGEPYLVTEDHKPNNPQERQRIESAGSSVLIHRVNGALAVSRALGDFDYKNVDGKAPTEQPVSPEPEVYALERSPADDFAILACDGIWDVMSNEELGAFVHTRLQSLSSLESICEQLLDTCLQKVGSKKIILKKKSSMLGVTVLMRSISTVLTTNLKSFWKGFDTH</sequence>
<dbReference type="SMART" id="SM00332">
    <property type="entry name" value="PP2Cc"/>
    <property type="match status" value="1"/>
</dbReference>
<name>A0A8C4QWS4_EPTBU</name>
<feature type="domain" description="PPM-type phosphatase" evidence="12">
    <location>
        <begin position="23"/>
        <end position="307"/>
    </location>
</feature>
<evidence type="ECO:0000256" key="2">
    <source>
        <dbReference type="ARBA" id="ARBA00001946"/>
    </source>
</evidence>
<evidence type="ECO:0000313" key="13">
    <source>
        <dbReference type="Ensembl" id="ENSEBUP00000021736.1"/>
    </source>
</evidence>
<dbReference type="PANTHER" id="PTHR47992">
    <property type="entry name" value="PROTEIN PHOSPHATASE"/>
    <property type="match status" value="1"/>
</dbReference>
<dbReference type="FunFam" id="3.60.40.10:FF:000001">
    <property type="entry name" value="protein phosphatase 1B isoform X1"/>
    <property type="match status" value="1"/>
</dbReference>
<accession>A0A8C4QWS4</accession>
<protein>
    <recommendedName>
        <fullName evidence="12">PPM-type phosphatase domain-containing protein</fullName>
    </recommendedName>
</protein>
<evidence type="ECO:0000259" key="12">
    <source>
        <dbReference type="PROSITE" id="PS51746"/>
    </source>
</evidence>
<evidence type="ECO:0000256" key="8">
    <source>
        <dbReference type="ARBA" id="ARBA00023211"/>
    </source>
</evidence>
<keyword evidence="5 10" id="KW-0378">Hydrolase</keyword>
<dbReference type="Gene3D" id="3.60.40.10">
    <property type="entry name" value="PPM-type phosphatase domain"/>
    <property type="match status" value="1"/>
</dbReference>
<keyword evidence="4" id="KW-0479">Metal-binding</keyword>
<keyword evidence="6" id="KW-0460">Magnesium</keyword>
<organism evidence="13 14">
    <name type="scientific">Eptatretus burgeri</name>
    <name type="common">Inshore hagfish</name>
    <dbReference type="NCBI Taxonomy" id="7764"/>
    <lineage>
        <taxon>Eukaryota</taxon>
        <taxon>Metazoa</taxon>
        <taxon>Chordata</taxon>
        <taxon>Craniata</taxon>
        <taxon>Vertebrata</taxon>
        <taxon>Cyclostomata</taxon>
        <taxon>Myxini</taxon>
        <taxon>Myxiniformes</taxon>
        <taxon>Myxinidae</taxon>
        <taxon>Eptatretinae</taxon>
        <taxon>Eptatretus</taxon>
    </lineage>
</organism>
<dbReference type="InterPro" id="IPR000222">
    <property type="entry name" value="PP2C_BS"/>
</dbReference>
<comment type="similarity">
    <text evidence="3 10">Belongs to the PP2C family.</text>
</comment>
<evidence type="ECO:0000256" key="10">
    <source>
        <dbReference type="RuleBase" id="RU003465"/>
    </source>
</evidence>
<keyword evidence="14" id="KW-1185">Reference proteome</keyword>
<dbReference type="InterPro" id="IPR036457">
    <property type="entry name" value="PPM-type-like_dom_sf"/>
</dbReference>
<dbReference type="Pfam" id="PF00481">
    <property type="entry name" value="PP2C"/>
    <property type="match status" value="1"/>
</dbReference>
<dbReference type="PROSITE" id="PS51746">
    <property type="entry name" value="PPM_2"/>
    <property type="match status" value="1"/>
</dbReference>
<comment type="catalytic activity">
    <reaction evidence="9">
        <text>O-phospho-L-threonyl-[protein] + H2O = L-threonyl-[protein] + phosphate</text>
        <dbReference type="Rhea" id="RHEA:47004"/>
        <dbReference type="Rhea" id="RHEA-COMP:11060"/>
        <dbReference type="Rhea" id="RHEA-COMP:11605"/>
        <dbReference type="ChEBI" id="CHEBI:15377"/>
        <dbReference type="ChEBI" id="CHEBI:30013"/>
        <dbReference type="ChEBI" id="CHEBI:43474"/>
        <dbReference type="ChEBI" id="CHEBI:61977"/>
        <dbReference type="EC" id="3.1.3.16"/>
    </reaction>
</comment>
<dbReference type="GeneTree" id="ENSGT00940000165923"/>
<evidence type="ECO:0000256" key="1">
    <source>
        <dbReference type="ARBA" id="ARBA00001936"/>
    </source>
</evidence>
<keyword evidence="8" id="KW-0464">Manganese</keyword>
<proteinExistence type="inferred from homology"/>
<reference evidence="13" key="2">
    <citation type="submission" date="2025-09" db="UniProtKB">
        <authorList>
            <consortium name="Ensembl"/>
        </authorList>
    </citation>
    <scope>IDENTIFICATION</scope>
</reference>
<evidence type="ECO:0000256" key="7">
    <source>
        <dbReference type="ARBA" id="ARBA00022912"/>
    </source>
</evidence>
<evidence type="ECO:0000313" key="14">
    <source>
        <dbReference type="Proteomes" id="UP000694388"/>
    </source>
</evidence>
<evidence type="ECO:0000256" key="3">
    <source>
        <dbReference type="ARBA" id="ARBA00006702"/>
    </source>
</evidence>
<dbReference type="CDD" id="cd00143">
    <property type="entry name" value="PP2Cc"/>
    <property type="match status" value="1"/>
</dbReference>
<reference evidence="13" key="1">
    <citation type="submission" date="2025-08" db="UniProtKB">
        <authorList>
            <consortium name="Ensembl"/>
        </authorList>
    </citation>
    <scope>IDENTIFICATION</scope>
</reference>
<dbReference type="InterPro" id="IPR001932">
    <property type="entry name" value="PPM-type_phosphatase-like_dom"/>
</dbReference>
<dbReference type="Ensembl" id="ENSEBUT00000022312.1">
    <property type="protein sequence ID" value="ENSEBUP00000021736.1"/>
    <property type="gene ID" value="ENSEBUG00000013396.1"/>
</dbReference>
<comment type="cofactor">
    <cofactor evidence="2">
        <name>Mg(2+)</name>
        <dbReference type="ChEBI" id="CHEBI:18420"/>
    </cofactor>
</comment>
<dbReference type="GO" id="GO:0046872">
    <property type="term" value="F:metal ion binding"/>
    <property type="evidence" value="ECO:0007669"/>
    <property type="project" value="UniProtKB-KW"/>
</dbReference>
<feature type="region of interest" description="Disordered" evidence="11">
    <location>
        <begin position="1"/>
        <end position="20"/>
    </location>
</feature>
<comment type="cofactor">
    <cofactor evidence="1">
        <name>Mn(2+)</name>
        <dbReference type="ChEBI" id="CHEBI:29035"/>
    </cofactor>
</comment>
<evidence type="ECO:0000256" key="5">
    <source>
        <dbReference type="ARBA" id="ARBA00022801"/>
    </source>
</evidence>
<evidence type="ECO:0000256" key="4">
    <source>
        <dbReference type="ARBA" id="ARBA00022723"/>
    </source>
</evidence>
<evidence type="ECO:0000256" key="11">
    <source>
        <dbReference type="SAM" id="MobiDB-lite"/>
    </source>
</evidence>
<dbReference type="PROSITE" id="PS01032">
    <property type="entry name" value="PPM_1"/>
    <property type="match status" value="1"/>
</dbReference>
<evidence type="ECO:0000256" key="9">
    <source>
        <dbReference type="ARBA" id="ARBA00048336"/>
    </source>
</evidence>
<evidence type="ECO:0000256" key="6">
    <source>
        <dbReference type="ARBA" id="ARBA00022842"/>
    </source>
</evidence>
<dbReference type="Proteomes" id="UP000694388">
    <property type="component" value="Unplaced"/>
</dbReference>
<dbReference type="InterPro" id="IPR015655">
    <property type="entry name" value="PP2C"/>
</dbReference>
<dbReference type="SUPFAM" id="SSF81606">
    <property type="entry name" value="PP2C-like"/>
    <property type="match status" value="1"/>
</dbReference>
<dbReference type="AlphaFoldDB" id="A0A8C4QWS4"/>